<gene>
    <name evidence="1" type="ORF">N7537_002721</name>
</gene>
<dbReference type="EMBL" id="JAQJAE010000001">
    <property type="protein sequence ID" value="KAJ5617607.1"/>
    <property type="molecule type" value="Genomic_DNA"/>
</dbReference>
<dbReference type="GeneID" id="81584021"/>
<sequence>MDTVLLATNFTWPRPMRSSVQNKTQSYCTIAIWFGLKWIDWTSLEEAAAMKIARAAGMPVSRDLSYGEHPYAPFNRVFSILITRLPRTLENLADLRYVELENRDFLS</sequence>
<protein>
    <submittedName>
        <fullName evidence="1">Phosphotransferase family protein</fullName>
    </submittedName>
</protein>
<comment type="caution">
    <text evidence="1">The sequence shown here is derived from an EMBL/GenBank/DDBJ whole genome shotgun (WGS) entry which is preliminary data.</text>
</comment>
<organism evidence="1 2">
    <name type="scientific">Penicillium hordei</name>
    <dbReference type="NCBI Taxonomy" id="40994"/>
    <lineage>
        <taxon>Eukaryota</taxon>
        <taxon>Fungi</taxon>
        <taxon>Dikarya</taxon>
        <taxon>Ascomycota</taxon>
        <taxon>Pezizomycotina</taxon>
        <taxon>Eurotiomycetes</taxon>
        <taxon>Eurotiomycetidae</taxon>
        <taxon>Eurotiales</taxon>
        <taxon>Aspergillaceae</taxon>
        <taxon>Penicillium</taxon>
    </lineage>
</organism>
<proteinExistence type="predicted"/>
<keyword evidence="2" id="KW-1185">Reference proteome</keyword>
<reference evidence="1" key="2">
    <citation type="submission" date="2023-01" db="EMBL/GenBank/DDBJ databases">
        <authorList>
            <person name="Petersen C."/>
        </authorList>
    </citation>
    <scope>NUCLEOTIDE SEQUENCE</scope>
    <source>
        <strain evidence="1">IBT 12815</strain>
    </source>
</reference>
<accession>A0AAD6EJJ3</accession>
<name>A0AAD6EJJ3_9EURO</name>
<dbReference type="Proteomes" id="UP001213799">
    <property type="component" value="Unassembled WGS sequence"/>
</dbReference>
<reference evidence="1" key="1">
    <citation type="journal article" date="2023" name="IMA Fungus">
        <title>Comparative genomic study of the Penicillium genus elucidates a diverse pangenome and 15 lateral gene transfer events.</title>
        <authorList>
            <person name="Petersen C."/>
            <person name="Sorensen T."/>
            <person name="Nielsen M.R."/>
            <person name="Sondergaard T.E."/>
            <person name="Sorensen J.L."/>
            <person name="Fitzpatrick D.A."/>
            <person name="Frisvad J.C."/>
            <person name="Nielsen K.L."/>
        </authorList>
    </citation>
    <scope>NUCLEOTIDE SEQUENCE</scope>
    <source>
        <strain evidence="1">IBT 12815</strain>
    </source>
</reference>
<dbReference type="RefSeq" id="XP_056758774.1">
    <property type="nucleotide sequence ID" value="XM_056893779.1"/>
</dbReference>
<dbReference type="AlphaFoldDB" id="A0AAD6EJJ3"/>
<evidence type="ECO:0000313" key="2">
    <source>
        <dbReference type="Proteomes" id="UP001213799"/>
    </source>
</evidence>
<evidence type="ECO:0000313" key="1">
    <source>
        <dbReference type="EMBL" id="KAJ5617607.1"/>
    </source>
</evidence>